<feature type="region of interest" description="Disordered" evidence="1">
    <location>
        <begin position="1"/>
        <end position="86"/>
    </location>
</feature>
<keyword evidence="3" id="KW-1185">Reference proteome</keyword>
<feature type="compositionally biased region" description="Low complexity" evidence="1">
    <location>
        <begin position="157"/>
        <end position="170"/>
    </location>
</feature>
<accession>A0A7G2CKL3</accession>
<reference evidence="2 3" key="1">
    <citation type="submission" date="2020-08" db="EMBL/GenBank/DDBJ databases">
        <authorList>
            <person name="Newling K."/>
            <person name="Davey J."/>
            <person name="Forrester S."/>
        </authorList>
    </citation>
    <scope>NUCLEOTIDE SEQUENCE [LARGE SCALE GENOMIC DNA]</scope>
    <source>
        <strain evidence="3">Crithidia deanei Carvalho (ATCC PRA-265)</strain>
    </source>
</reference>
<dbReference type="Proteomes" id="UP000515908">
    <property type="component" value="Chromosome 14"/>
</dbReference>
<evidence type="ECO:0000313" key="2">
    <source>
        <dbReference type="EMBL" id="CAD2219481.1"/>
    </source>
</evidence>
<dbReference type="VEuPathDB" id="TriTrypDB:ADEAN_000698800"/>
<organism evidence="2 3">
    <name type="scientific">Angomonas deanei</name>
    <dbReference type="NCBI Taxonomy" id="59799"/>
    <lineage>
        <taxon>Eukaryota</taxon>
        <taxon>Discoba</taxon>
        <taxon>Euglenozoa</taxon>
        <taxon>Kinetoplastea</taxon>
        <taxon>Metakinetoplastina</taxon>
        <taxon>Trypanosomatida</taxon>
        <taxon>Trypanosomatidae</taxon>
        <taxon>Strigomonadinae</taxon>
        <taxon>Angomonas</taxon>
    </lineage>
</organism>
<dbReference type="EMBL" id="LR877158">
    <property type="protein sequence ID" value="CAD2219481.1"/>
    <property type="molecule type" value="Genomic_DNA"/>
</dbReference>
<protein>
    <submittedName>
        <fullName evidence="2">Uncharacterized protein</fullName>
    </submittedName>
</protein>
<proteinExistence type="predicted"/>
<sequence>MKNLTNGAVADRTQRRSTVSKSADDAAMFGDIPKVRSPTKLPSLQSEGKRSTFYDSRNTSGVDDSVNTSPPPPPPPREEKGGVVDTFGYFSTHRVHPNYYNELERTSKTTNYYEKRSTSRSQSVHSNHGKATVRGFTGKRDLLDEEQPAPRYSTQRSKSMNSNASNTNSSRGQSVTAAQS</sequence>
<evidence type="ECO:0000313" key="3">
    <source>
        <dbReference type="Proteomes" id="UP000515908"/>
    </source>
</evidence>
<feature type="region of interest" description="Disordered" evidence="1">
    <location>
        <begin position="103"/>
        <end position="180"/>
    </location>
</feature>
<evidence type="ECO:0000256" key="1">
    <source>
        <dbReference type="SAM" id="MobiDB-lite"/>
    </source>
</evidence>
<feature type="compositionally biased region" description="Polar residues" evidence="1">
    <location>
        <begin position="171"/>
        <end position="180"/>
    </location>
</feature>
<feature type="compositionally biased region" description="Basic and acidic residues" evidence="1">
    <location>
        <begin position="103"/>
        <end position="117"/>
    </location>
</feature>
<dbReference type="AlphaFoldDB" id="A0A7G2CKL3"/>
<gene>
    <name evidence="2" type="ORF">ADEAN_000698800</name>
</gene>
<feature type="compositionally biased region" description="Polar residues" evidence="1">
    <location>
        <begin position="53"/>
        <end position="68"/>
    </location>
</feature>
<name>A0A7G2CKL3_9TRYP</name>